<dbReference type="Proteomes" id="UP000187203">
    <property type="component" value="Unassembled WGS sequence"/>
</dbReference>
<protein>
    <submittedName>
        <fullName evidence="2">Uncharacterized protein</fullName>
    </submittedName>
</protein>
<evidence type="ECO:0000256" key="1">
    <source>
        <dbReference type="SAM" id="MobiDB-lite"/>
    </source>
</evidence>
<feature type="region of interest" description="Disordered" evidence="1">
    <location>
        <begin position="85"/>
        <end position="107"/>
    </location>
</feature>
<evidence type="ECO:0000313" key="2">
    <source>
        <dbReference type="EMBL" id="OMO51296.1"/>
    </source>
</evidence>
<organism evidence="2 3">
    <name type="scientific">Corchorus olitorius</name>
    <dbReference type="NCBI Taxonomy" id="93759"/>
    <lineage>
        <taxon>Eukaryota</taxon>
        <taxon>Viridiplantae</taxon>
        <taxon>Streptophyta</taxon>
        <taxon>Embryophyta</taxon>
        <taxon>Tracheophyta</taxon>
        <taxon>Spermatophyta</taxon>
        <taxon>Magnoliopsida</taxon>
        <taxon>eudicotyledons</taxon>
        <taxon>Gunneridae</taxon>
        <taxon>Pentapetalae</taxon>
        <taxon>rosids</taxon>
        <taxon>malvids</taxon>
        <taxon>Malvales</taxon>
        <taxon>Malvaceae</taxon>
        <taxon>Grewioideae</taxon>
        <taxon>Apeibeae</taxon>
        <taxon>Corchorus</taxon>
    </lineage>
</organism>
<sequence length="176" mass="20396">MTTTINGHGLFSSTLNFLLLQPKKLSPFLLCHSSNLFRCHWIYNLHRRLSHHKLYDEADFKFLLQCHKKEGMSKGVKGVWRGVERKMKPDGDPKGKENSSDAEFHEERKKLRGIKGVYRGLSGRRRERIFELVENESCVCVDGGYEWDRYFVSAVSEVGRVSFLERIVEGEFLGSI</sequence>
<dbReference type="AlphaFoldDB" id="A0A1R3FZT5"/>
<reference evidence="3" key="1">
    <citation type="submission" date="2013-09" db="EMBL/GenBank/DDBJ databases">
        <title>Corchorus olitorius genome sequencing.</title>
        <authorList>
            <person name="Alam M."/>
            <person name="Haque M.S."/>
            <person name="Islam M.S."/>
            <person name="Emdad E.M."/>
            <person name="Islam M.M."/>
            <person name="Ahmed B."/>
            <person name="Halim A."/>
            <person name="Hossen Q.M.M."/>
            <person name="Hossain M.Z."/>
            <person name="Ahmed R."/>
            <person name="Khan M.M."/>
            <person name="Islam R."/>
            <person name="Rashid M.M."/>
            <person name="Khan S.A."/>
            <person name="Rahman M.S."/>
            <person name="Alam M."/>
            <person name="Yahiya A.S."/>
            <person name="Khan M.S."/>
            <person name="Azam M.S."/>
            <person name="Haque T."/>
            <person name="Lashkar M.Z.H."/>
            <person name="Akhand A.I."/>
            <person name="Morshed G."/>
            <person name="Roy S."/>
            <person name="Uddin K.S."/>
            <person name="Rabeya T."/>
            <person name="Hossain A.S."/>
            <person name="Chowdhury A."/>
            <person name="Snigdha A.R."/>
            <person name="Mortoza M.S."/>
            <person name="Matin S.A."/>
            <person name="Hoque S.M.E."/>
            <person name="Islam M.K."/>
            <person name="Roy D.K."/>
            <person name="Haider R."/>
            <person name="Moosa M.M."/>
            <person name="Elias S.M."/>
            <person name="Hasan A.M."/>
            <person name="Jahan S."/>
            <person name="Shafiuddin M."/>
            <person name="Mahmood N."/>
            <person name="Shommy N.S."/>
        </authorList>
    </citation>
    <scope>NUCLEOTIDE SEQUENCE [LARGE SCALE GENOMIC DNA]</scope>
    <source>
        <strain evidence="3">cv. O-4</strain>
    </source>
</reference>
<name>A0A1R3FZT5_9ROSI</name>
<proteinExistence type="predicted"/>
<gene>
    <name evidence="2" type="ORF">COLO4_37737</name>
</gene>
<accession>A0A1R3FZT5</accession>
<evidence type="ECO:0000313" key="3">
    <source>
        <dbReference type="Proteomes" id="UP000187203"/>
    </source>
</evidence>
<dbReference type="EMBL" id="AWUE01024228">
    <property type="protein sequence ID" value="OMO51296.1"/>
    <property type="molecule type" value="Genomic_DNA"/>
</dbReference>
<comment type="caution">
    <text evidence="2">The sequence shown here is derived from an EMBL/GenBank/DDBJ whole genome shotgun (WGS) entry which is preliminary data.</text>
</comment>
<keyword evidence="3" id="KW-1185">Reference proteome</keyword>